<feature type="domain" description="Cation efflux protein cytoplasmic" evidence="9">
    <location>
        <begin position="231"/>
        <end position="291"/>
    </location>
</feature>
<dbReference type="InterPro" id="IPR002524">
    <property type="entry name" value="Cation_efflux"/>
</dbReference>
<dbReference type="Gene3D" id="1.20.1510.10">
    <property type="entry name" value="Cation efflux protein transmembrane domain"/>
    <property type="match status" value="1"/>
</dbReference>
<dbReference type="GO" id="GO:0016020">
    <property type="term" value="C:membrane"/>
    <property type="evidence" value="ECO:0007669"/>
    <property type="project" value="UniProtKB-SubCell"/>
</dbReference>
<dbReference type="InterPro" id="IPR036837">
    <property type="entry name" value="Cation_efflux_CTD_sf"/>
</dbReference>
<keyword evidence="3" id="KW-0813">Transport</keyword>
<feature type="transmembrane region" description="Helical" evidence="7">
    <location>
        <begin position="129"/>
        <end position="151"/>
    </location>
</feature>
<dbReference type="InterPro" id="IPR058533">
    <property type="entry name" value="Cation_efflux_TM"/>
</dbReference>
<feature type="transmembrane region" description="Helical" evidence="7">
    <location>
        <begin position="96"/>
        <end position="117"/>
    </location>
</feature>
<keyword evidence="5 7" id="KW-1133">Transmembrane helix</keyword>
<dbReference type="GO" id="GO:0008324">
    <property type="term" value="F:monoatomic cation transmembrane transporter activity"/>
    <property type="evidence" value="ECO:0007669"/>
    <property type="project" value="InterPro"/>
</dbReference>
<proteinExistence type="inferred from homology"/>
<dbReference type="EMBL" id="BLLL01000005">
    <property type="protein sequence ID" value="GFH62799.1"/>
    <property type="molecule type" value="Genomic_DNA"/>
</dbReference>
<dbReference type="Gene3D" id="3.30.70.1350">
    <property type="entry name" value="Cation efflux protein, cytoplasmic domain"/>
    <property type="match status" value="1"/>
</dbReference>
<dbReference type="InterPro" id="IPR050291">
    <property type="entry name" value="CDF_Transporter"/>
</dbReference>
<protein>
    <submittedName>
        <fullName evidence="10">Cation diffusion facilitator family transporter</fullName>
    </submittedName>
</protein>
<evidence type="ECO:0000259" key="9">
    <source>
        <dbReference type="Pfam" id="PF16916"/>
    </source>
</evidence>
<dbReference type="PANTHER" id="PTHR43840:SF15">
    <property type="entry name" value="MITOCHONDRIAL METAL TRANSPORTER 1-RELATED"/>
    <property type="match status" value="1"/>
</dbReference>
<reference evidence="10 11" key="1">
    <citation type="journal article" date="2020" name="ISME J.">
        <title>Parallel Reductive Genome Evolution in Desulfovibrio Ectosymbionts Independently Acquired by Trichonympha Protists in the Termite Gut.</title>
        <authorList>
            <person name="Takeuchi M."/>
            <person name="Kuwahara H."/>
            <person name="Murakami T."/>
            <person name="Takahashi K."/>
            <person name="Kajitani R."/>
            <person name="Toyoda A."/>
            <person name="Itoh T."/>
            <person name="Ohkuma M."/>
            <person name="Hongoh Y."/>
        </authorList>
    </citation>
    <scope>NUCLEOTIDE SEQUENCE [LARGE SCALE GENOMIC DNA]</scope>
    <source>
        <strain evidence="10">ZnDsv-02</strain>
    </source>
</reference>
<evidence type="ECO:0000313" key="10">
    <source>
        <dbReference type="EMBL" id="GFH62799.1"/>
    </source>
</evidence>
<keyword evidence="4 7" id="KW-0812">Transmembrane</keyword>
<evidence type="ECO:0000256" key="3">
    <source>
        <dbReference type="ARBA" id="ARBA00022448"/>
    </source>
</evidence>
<feature type="transmembrane region" description="Helical" evidence="7">
    <location>
        <begin position="62"/>
        <end position="80"/>
    </location>
</feature>
<dbReference type="Pfam" id="PF01545">
    <property type="entry name" value="Cation_efflux"/>
    <property type="match status" value="1"/>
</dbReference>
<evidence type="ECO:0000256" key="4">
    <source>
        <dbReference type="ARBA" id="ARBA00022692"/>
    </source>
</evidence>
<evidence type="ECO:0000259" key="8">
    <source>
        <dbReference type="Pfam" id="PF01545"/>
    </source>
</evidence>
<dbReference type="AlphaFoldDB" id="A0A6L2R5H9"/>
<dbReference type="InterPro" id="IPR027470">
    <property type="entry name" value="Cation_efflux_CTD"/>
</dbReference>
<accession>A0A6L2R5H9</accession>
<sequence length="323" mass="34597">MCLRSVSRLSHLDKECIIMQREQYGVLVCLAGVLCNLVLFATKLAIALAVNSAAVFSDAFNNLSDAGASLALAAGFYVAGKEPDQRHPFGYGRVEYIAGLVVACLIIITGLGVGKFALERFLEPQPVDVNPFVVCGLACTIVAKFLMSLFYRQANKAIQSTAIQAGATDNFSDAVVTGVTLLSFTITGFTVFPVDAAIGVAVAGVILFAGIKTARDALGHLLGRMETPGIEQQIRGIVLATEGIEGMHGLTVHDYGPFRKYASAHIELAASMKFPEVHTAVEQAIDSVRQILRMDIVLLPEPLDATSENFLPPLAFRHQESSR</sequence>
<keyword evidence="6 7" id="KW-0472">Membrane</keyword>
<evidence type="ECO:0000256" key="2">
    <source>
        <dbReference type="ARBA" id="ARBA00008114"/>
    </source>
</evidence>
<evidence type="ECO:0000256" key="7">
    <source>
        <dbReference type="SAM" id="Phobius"/>
    </source>
</evidence>
<feature type="transmembrane region" description="Helical" evidence="7">
    <location>
        <begin position="24"/>
        <end position="50"/>
    </location>
</feature>
<comment type="caution">
    <text evidence="10">The sequence shown here is derived from an EMBL/GenBank/DDBJ whole genome shotgun (WGS) entry which is preliminary data.</text>
</comment>
<evidence type="ECO:0000256" key="1">
    <source>
        <dbReference type="ARBA" id="ARBA00004141"/>
    </source>
</evidence>
<evidence type="ECO:0000256" key="6">
    <source>
        <dbReference type="ARBA" id="ARBA00023136"/>
    </source>
</evidence>
<gene>
    <name evidence="10" type="ORF">ZNDK_0570</name>
</gene>
<evidence type="ECO:0000256" key="5">
    <source>
        <dbReference type="ARBA" id="ARBA00022989"/>
    </source>
</evidence>
<dbReference type="PANTHER" id="PTHR43840">
    <property type="entry name" value="MITOCHONDRIAL METAL TRANSPORTER 1-RELATED"/>
    <property type="match status" value="1"/>
</dbReference>
<dbReference type="NCBIfam" id="TIGR01297">
    <property type="entry name" value="CDF"/>
    <property type="match status" value="1"/>
</dbReference>
<evidence type="ECO:0000313" key="11">
    <source>
        <dbReference type="Proteomes" id="UP000505077"/>
    </source>
</evidence>
<comment type="similarity">
    <text evidence="2">Belongs to the cation diffusion facilitator (CDF) transporter (TC 2.A.4) family.</text>
</comment>
<comment type="subcellular location">
    <subcellularLocation>
        <location evidence="1">Membrane</location>
        <topology evidence="1">Multi-pass membrane protein</topology>
    </subcellularLocation>
</comment>
<organism evidence="10 11">
    <name type="scientific">Candidatus Desulfovibrio kirbyi</name>
    <dbReference type="NCBI Taxonomy" id="2696086"/>
    <lineage>
        <taxon>Bacteria</taxon>
        <taxon>Pseudomonadati</taxon>
        <taxon>Thermodesulfobacteriota</taxon>
        <taxon>Desulfovibrionia</taxon>
        <taxon>Desulfovibrionales</taxon>
        <taxon>Desulfovibrionaceae</taxon>
        <taxon>Desulfovibrio</taxon>
    </lineage>
</organism>
<feature type="domain" description="Cation efflux protein transmembrane" evidence="8">
    <location>
        <begin position="31"/>
        <end position="222"/>
    </location>
</feature>
<dbReference type="Pfam" id="PF16916">
    <property type="entry name" value="ZT_dimer"/>
    <property type="match status" value="1"/>
</dbReference>
<name>A0A6L2R5H9_9BACT</name>
<dbReference type="InterPro" id="IPR027469">
    <property type="entry name" value="Cation_efflux_TMD_sf"/>
</dbReference>
<dbReference type="Proteomes" id="UP000505077">
    <property type="component" value="Unassembled WGS sequence"/>
</dbReference>
<feature type="transmembrane region" description="Helical" evidence="7">
    <location>
        <begin position="196"/>
        <end position="214"/>
    </location>
</feature>
<dbReference type="SUPFAM" id="SSF161111">
    <property type="entry name" value="Cation efflux protein transmembrane domain-like"/>
    <property type="match status" value="1"/>
</dbReference>
<dbReference type="SUPFAM" id="SSF160240">
    <property type="entry name" value="Cation efflux protein cytoplasmic domain-like"/>
    <property type="match status" value="1"/>
</dbReference>